<evidence type="ECO:0000256" key="1">
    <source>
        <dbReference type="SAM" id="MobiDB-lite"/>
    </source>
</evidence>
<name>A0A0E0JU35_ORYPU</name>
<protein>
    <submittedName>
        <fullName evidence="2">Uncharacterized protein</fullName>
    </submittedName>
</protein>
<dbReference type="PANTHER" id="PTHR34480:SF14">
    <property type="entry name" value="OS01G0967800 PROTEIN"/>
    <property type="match status" value="1"/>
</dbReference>
<dbReference type="OMA" id="VYRIRSH"/>
<evidence type="ECO:0000313" key="3">
    <source>
        <dbReference type="Proteomes" id="UP000026962"/>
    </source>
</evidence>
<organism evidence="2">
    <name type="scientific">Oryza punctata</name>
    <name type="common">Red rice</name>
    <dbReference type="NCBI Taxonomy" id="4537"/>
    <lineage>
        <taxon>Eukaryota</taxon>
        <taxon>Viridiplantae</taxon>
        <taxon>Streptophyta</taxon>
        <taxon>Embryophyta</taxon>
        <taxon>Tracheophyta</taxon>
        <taxon>Spermatophyta</taxon>
        <taxon>Magnoliopsida</taxon>
        <taxon>Liliopsida</taxon>
        <taxon>Poales</taxon>
        <taxon>Poaceae</taxon>
        <taxon>BOP clade</taxon>
        <taxon>Oryzoideae</taxon>
        <taxon>Oryzeae</taxon>
        <taxon>Oryzinae</taxon>
        <taxon>Oryza</taxon>
    </lineage>
</organism>
<dbReference type="Proteomes" id="UP000026962">
    <property type="component" value="Chromosome 1"/>
</dbReference>
<dbReference type="HOGENOM" id="CLU_015994_4_1_1"/>
<dbReference type="EnsemblPlants" id="OPUNC01G44120.1">
    <property type="protein sequence ID" value="OPUNC01G44120.1"/>
    <property type="gene ID" value="OPUNC01G44120"/>
</dbReference>
<accession>A0A0E0JU35</accession>
<dbReference type="Gramene" id="OPUNC01G44120.1">
    <property type="protein sequence ID" value="OPUNC01G44120.1"/>
    <property type="gene ID" value="OPUNC01G44120"/>
</dbReference>
<reference evidence="2" key="1">
    <citation type="submission" date="2015-04" db="UniProtKB">
        <authorList>
            <consortium name="EnsemblPlants"/>
        </authorList>
    </citation>
    <scope>IDENTIFICATION</scope>
</reference>
<keyword evidence="3" id="KW-1185">Reference proteome</keyword>
<sequence>MPLKQVPAASSGGGTSGTPPAYSLSCVGGVDDWTGGTRVPVEGFEDWNNLAWFGDFDNWIICDAIASLDDCNHLSQPLEKNKNMNHQGPHNDCHVKQNQKTEEIVSLMEEDITSDDRAMQELSELGMGEDITSDEFLAYMDQLPLNPAYLNTHLKLDLSECRQLRQRHALYRIKAYKLSQLVPKEQLDYDILKASYPPDVLQEERYFLRFESDGTLDWSFYPDYCTIAALDDYQRLVPHNAVIEPWLDAYIKVEMPLWGRISSRAAYQAFKIATGFPKITVGLVYTAYYDYLKSVDFDNKWYKEVDDMYCEISKQNFRDALDEVYKLNKYPLRQRRMQYALEVDSSLIEDEYYTCTANLTEEVAEDEAQKFILEALKKLRVKPKYYEQYVKKKIKIAKEIGLITEGRISSRAAYQAFKIATGFL</sequence>
<feature type="region of interest" description="Disordered" evidence="1">
    <location>
        <begin position="1"/>
        <end position="21"/>
    </location>
</feature>
<dbReference type="AlphaFoldDB" id="A0A0E0JU35"/>
<dbReference type="PANTHER" id="PTHR34480">
    <property type="entry name" value="OS01G0967800 PROTEIN-RELATED"/>
    <property type="match status" value="1"/>
</dbReference>
<reference evidence="2" key="2">
    <citation type="submission" date="2018-05" db="EMBL/GenBank/DDBJ databases">
        <title>OpunRS2 (Oryza punctata Reference Sequence Version 2).</title>
        <authorList>
            <person name="Zhang J."/>
            <person name="Kudrna D."/>
            <person name="Lee S."/>
            <person name="Talag J."/>
            <person name="Welchert J."/>
            <person name="Wing R.A."/>
        </authorList>
    </citation>
    <scope>NUCLEOTIDE SEQUENCE [LARGE SCALE GENOMIC DNA]</scope>
</reference>
<proteinExistence type="predicted"/>
<evidence type="ECO:0000313" key="2">
    <source>
        <dbReference type="EnsemblPlants" id="OPUNC01G44120.1"/>
    </source>
</evidence>